<proteinExistence type="predicted"/>
<gene>
    <name evidence="2" type="ORF">GCM10009760_51420</name>
</gene>
<evidence type="ECO:0008006" key="4">
    <source>
        <dbReference type="Google" id="ProtNLM"/>
    </source>
</evidence>
<dbReference type="PANTHER" id="PTHR24104">
    <property type="entry name" value="E3 UBIQUITIN-PROTEIN LIGASE NHLRC1-RELATED"/>
    <property type="match status" value="1"/>
</dbReference>
<feature type="compositionally biased region" description="Low complexity" evidence="1">
    <location>
        <begin position="22"/>
        <end position="46"/>
    </location>
</feature>
<accession>A0ABN3A428</accession>
<sequence length="774" mass="78594">MITTFGNDGYVTAALSAGAIRTGRTAAADDGPEAGARAGPGRAPEGCTPSPDPGNPGAARVVSRSRCAGGVERFLCRPASGCLSRPGRPVPPPPMNGPDMRRCRSALLLAAALVYLSAAGSFAGAADGPQASDRIEQCGTVRSGESPIGGAEVTLQQAGDRPGAVPRTLARARSGTDGTFRLTYRRPADPRAVLYLTADSGPRPDGRAARSSAPAPAPASAPVRLTTVLGPARDLPPVVVNERTTVAAAYAMARFSDGAGIAGTAPGLQNAAAISHNLADPATGDVARLLAQPPNGAQTSTLAAFNSLADVLADCVDGQTCNALFDLARRPGGPTPRNTFEAAVGIARAPGNRVAELFALSTAEPLYLPALPTAPDAWTLALRYVGNGHELDGPGNLAFDADGNAWVTNNYEFDPDPHASVCGSGKVLKLTPTGQDAPGAPYSGGGLYGAGFGIAVDPGNNAWVANFGFQGSECATDPSPLYRSVSQFGPDGTALSPASGWTSGGVVQPQGVAADRAGNIWTANCGGRSVTLFPQGRPEQAREISPPDGDLVKPFGTAVDPAGQVWVTGNGSDNVLELSPAGEPVRSVTGGGISRPLGVASDSLGNVWVANSGILPVPCEDGTQADLAAAVTDEPRRAPGASVTMVRADGTTPDAPFTNDGLVLPWGVAVDGDDTVWVSNFGGHRLAQLCGARLSSCPPGYRTGQPISPPGTGYSSNGLERNTGVQIDPSGNVWLANNWQTVPFQTNPGGHEVVVFVGLAAPVRTPLNGAPRQP</sequence>
<dbReference type="SUPFAM" id="SSF101898">
    <property type="entry name" value="NHL repeat"/>
    <property type="match status" value="2"/>
</dbReference>
<evidence type="ECO:0000256" key="1">
    <source>
        <dbReference type="SAM" id="MobiDB-lite"/>
    </source>
</evidence>
<dbReference type="PANTHER" id="PTHR24104:SF25">
    <property type="entry name" value="PROTEIN LIN-41"/>
    <property type="match status" value="1"/>
</dbReference>
<evidence type="ECO:0000313" key="2">
    <source>
        <dbReference type="EMBL" id="GAA2153571.1"/>
    </source>
</evidence>
<dbReference type="InterPro" id="IPR011042">
    <property type="entry name" value="6-blade_b-propeller_TolB-like"/>
</dbReference>
<feature type="region of interest" description="Disordered" evidence="1">
    <location>
        <begin position="198"/>
        <end position="220"/>
    </location>
</feature>
<organism evidence="2 3">
    <name type="scientific">Kitasatospora kazusensis</name>
    <dbReference type="NCBI Taxonomy" id="407974"/>
    <lineage>
        <taxon>Bacteria</taxon>
        <taxon>Bacillati</taxon>
        <taxon>Actinomycetota</taxon>
        <taxon>Actinomycetes</taxon>
        <taxon>Kitasatosporales</taxon>
        <taxon>Streptomycetaceae</taxon>
        <taxon>Kitasatospora</taxon>
    </lineage>
</organism>
<dbReference type="EMBL" id="BAAANT010000038">
    <property type="protein sequence ID" value="GAA2153571.1"/>
    <property type="molecule type" value="Genomic_DNA"/>
</dbReference>
<dbReference type="InterPro" id="IPR050952">
    <property type="entry name" value="TRIM-NHL_E3_ligases"/>
</dbReference>
<feature type="region of interest" description="Disordered" evidence="1">
    <location>
        <begin position="22"/>
        <end position="59"/>
    </location>
</feature>
<reference evidence="2 3" key="1">
    <citation type="journal article" date="2019" name="Int. J. Syst. Evol. Microbiol.">
        <title>The Global Catalogue of Microorganisms (GCM) 10K type strain sequencing project: providing services to taxonomists for standard genome sequencing and annotation.</title>
        <authorList>
            <consortium name="The Broad Institute Genomics Platform"/>
            <consortium name="The Broad Institute Genome Sequencing Center for Infectious Disease"/>
            <person name="Wu L."/>
            <person name="Ma J."/>
        </authorList>
    </citation>
    <scope>NUCLEOTIDE SEQUENCE [LARGE SCALE GENOMIC DNA]</scope>
    <source>
        <strain evidence="2 3">JCM 14560</strain>
    </source>
</reference>
<dbReference type="Gene3D" id="2.120.10.30">
    <property type="entry name" value="TolB, C-terminal domain"/>
    <property type="match status" value="1"/>
</dbReference>
<dbReference type="Gene3D" id="2.40.10.500">
    <property type="match status" value="1"/>
</dbReference>
<evidence type="ECO:0000313" key="3">
    <source>
        <dbReference type="Proteomes" id="UP001422759"/>
    </source>
</evidence>
<dbReference type="CDD" id="cd05819">
    <property type="entry name" value="NHL"/>
    <property type="match status" value="1"/>
</dbReference>
<feature type="compositionally biased region" description="Low complexity" evidence="1">
    <location>
        <begin position="209"/>
        <end position="220"/>
    </location>
</feature>
<protein>
    <recommendedName>
        <fullName evidence="4">NHL repeat-containing protein</fullName>
    </recommendedName>
</protein>
<comment type="caution">
    <text evidence="2">The sequence shown here is derived from an EMBL/GenBank/DDBJ whole genome shotgun (WGS) entry which is preliminary data.</text>
</comment>
<name>A0ABN3A428_9ACTN</name>
<keyword evidence="3" id="KW-1185">Reference proteome</keyword>
<dbReference type="Proteomes" id="UP001422759">
    <property type="component" value="Unassembled WGS sequence"/>
</dbReference>